<gene>
    <name evidence="2" type="ORF">E2C01_055055</name>
</gene>
<proteinExistence type="predicted"/>
<dbReference type="EMBL" id="VSRR010018106">
    <property type="protein sequence ID" value="MPC60993.1"/>
    <property type="molecule type" value="Genomic_DNA"/>
</dbReference>
<name>A0A5B7GTN9_PORTR</name>
<reference evidence="2" key="1">
    <citation type="submission" date="2019-05" db="EMBL/GenBank/DDBJ databases">
        <title>Another draft genome of Portunus trituberculatus and its Hox gene families provides insights of decapod evolution.</title>
        <authorList>
            <person name="Jeong J.-H."/>
            <person name="Song I."/>
            <person name="Kim S."/>
            <person name="Choi T."/>
            <person name="Kim D."/>
            <person name="Ryu S."/>
            <person name="Kim W."/>
        </authorList>
    </citation>
    <scope>NUCLEOTIDE SEQUENCE [LARGE SCALE GENOMIC DNA]</scope>
    <source>
        <tissue evidence="2">Muscle</tissue>
    </source>
</reference>
<feature type="region of interest" description="Disordered" evidence="1">
    <location>
        <begin position="70"/>
        <end position="98"/>
    </location>
</feature>
<feature type="compositionally biased region" description="Polar residues" evidence="1">
    <location>
        <begin position="88"/>
        <end position="98"/>
    </location>
</feature>
<comment type="caution">
    <text evidence="2">The sequence shown here is derived from an EMBL/GenBank/DDBJ whole genome shotgun (WGS) entry which is preliminary data.</text>
</comment>
<keyword evidence="3" id="KW-1185">Reference proteome</keyword>
<dbReference type="Proteomes" id="UP000324222">
    <property type="component" value="Unassembled WGS sequence"/>
</dbReference>
<dbReference type="AlphaFoldDB" id="A0A5B7GTN9"/>
<organism evidence="2 3">
    <name type="scientific">Portunus trituberculatus</name>
    <name type="common">Swimming crab</name>
    <name type="synonym">Neptunus trituberculatus</name>
    <dbReference type="NCBI Taxonomy" id="210409"/>
    <lineage>
        <taxon>Eukaryota</taxon>
        <taxon>Metazoa</taxon>
        <taxon>Ecdysozoa</taxon>
        <taxon>Arthropoda</taxon>
        <taxon>Crustacea</taxon>
        <taxon>Multicrustacea</taxon>
        <taxon>Malacostraca</taxon>
        <taxon>Eumalacostraca</taxon>
        <taxon>Eucarida</taxon>
        <taxon>Decapoda</taxon>
        <taxon>Pleocyemata</taxon>
        <taxon>Brachyura</taxon>
        <taxon>Eubrachyura</taxon>
        <taxon>Portunoidea</taxon>
        <taxon>Portunidae</taxon>
        <taxon>Portuninae</taxon>
        <taxon>Portunus</taxon>
    </lineage>
</organism>
<evidence type="ECO:0000313" key="3">
    <source>
        <dbReference type="Proteomes" id="UP000324222"/>
    </source>
</evidence>
<accession>A0A5B7GTN9</accession>
<sequence length="98" mass="10737">MFSDSTGKRPRALSPLATLDKDSTLKKAAYHCQCDLLEDSSSNSTKCYPKGQPNLMECNSDCVPLELSLRSNKGQKQQKDSDEKGQLSGLTKLTLSKP</sequence>
<evidence type="ECO:0000256" key="1">
    <source>
        <dbReference type="SAM" id="MobiDB-lite"/>
    </source>
</evidence>
<evidence type="ECO:0000313" key="2">
    <source>
        <dbReference type="EMBL" id="MPC60993.1"/>
    </source>
</evidence>
<feature type="region of interest" description="Disordered" evidence="1">
    <location>
        <begin position="1"/>
        <end position="20"/>
    </location>
</feature>
<protein>
    <submittedName>
        <fullName evidence="2">Uncharacterized protein</fullName>
    </submittedName>
</protein>